<dbReference type="Proteomes" id="UP000016933">
    <property type="component" value="Unassembled WGS sequence"/>
</dbReference>
<evidence type="ECO:0000313" key="3">
    <source>
        <dbReference type="Proteomes" id="UP000016933"/>
    </source>
</evidence>
<feature type="region of interest" description="Disordered" evidence="1">
    <location>
        <begin position="1"/>
        <end position="42"/>
    </location>
</feature>
<dbReference type="OrthoDB" id="74201at2759"/>
<gene>
    <name evidence="2" type="ORF">DOTSEDRAFT_26701</name>
</gene>
<evidence type="ECO:0000313" key="2">
    <source>
        <dbReference type="EMBL" id="EME41546.1"/>
    </source>
</evidence>
<reference evidence="2 3" key="2">
    <citation type="journal article" date="2012" name="PLoS Pathog.">
        <title>Diverse lifestyles and strategies of plant pathogenesis encoded in the genomes of eighteen Dothideomycetes fungi.</title>
        <authorList>
            <person name="Ohm R.A."/>
            <person name="Feau N."/>
            <person name="Henrissat B."/>
            <person name="Schoch C.L."/>
            <person name="Horwitz B.A."/>
            <person name="Barry K.W."/>
            <person name="Condon B.J."/>
            <person name="Copeland A.C."/>
            <person name="Dhillon B."/>
            <person name="Glaser F."/>
            <person name="Hesse C.N."/>
            <person name="Kosti I."/>
            <person name="LaButti K."/>
            <person name="Lindquist E.A."/>
            <person name="Lucas S."/>
            <person name="Salamov A.A."/>
            <person name="Bradshaw R.E."/>
            <person name="Ciuffetti L."/>
            <person name="Hamelin R.C."/>
            <person name="Kema G.H.J."/>
            <person name="Lawrence C."/>
            <person name="Scott J.A."/>
            <person name="Spatafora J.W."/>
            <person name="Turgeon B.G."/>
            <person name="de Wit P.J.G.M."/>
            <person name="Zhong S."/>
            <person name="Goodwin S.B."/>
            <person name="Grigoriev I.V."/>
        </authorList>
    </citation>
    <scope>NUCLEOTIDE SEQUENCE [LARGE SCALE GENOMIC DNA]</scope>
    <source>
        <strain evidence="3">NZE10 / CBS 128990</strain>
    </source>
</reference>
<feature type="compositionally biased region" description="Basic and acidic residues" evidence="1">
    <location>
        <begin position="21"/>
        <end position="38"/>
    </location>
</feature>
<dbReference type="EMBL" id="KB446542">
    <property type="protein sequence ID" value="EME41546.1"/>
    <property type="molecule type" value="Genomic_DNA"/>
</dbReference>
<organism evidence="2 3">
    <name type="scientific">Dothistroma septosporum (strain NZE10 / CBS 128990)</name>
    <name type="common">Red band needle blight fungus</name>
    <name type="synonym">Mycosphaerella pini</name>
    <dbReference type="NCBI Taxonomy" id="675120"/>
    <lineage>
        <taxon>Eukaryota</taxon>
        <taxon>Fungi</taxon>
        <taxon>Dikarya</taxon>
        <taxon>Ascomycota</taxon>
        <taxon>Pezizomycotina</taxon>
        <taxon>Dothideomycetes</taxon>
        <taxon>Dothideomycetidae</taxon>
        <taxon>Mycosphaerellales</taxon>
        <taxon>Mycosphaerellaceae</taxon>
        <taxon>Dothistroma</taxon>
    </lineage>
</organism>
<sequence>MPVSTKGITEHEAQKYTSWHRTQEAGDARNSQKEKISDSMDSTYMKARVRPASERYHQATQLIATQGKSLSKAINSATPVSYISTTTTTTTTTPTSSTSNMQMKYIVATIASMAVTSAIAGPVAEPAANEVSQELSPHLLRRAEPAELGAQGVEANKRLQKLYSQKLLNAYKKNWAAYPEKKRPTVQEILALKDKSKQSPAKNLQIKDKRDPWSQSWGTSSYNGWDYRNGCQLYYPFSTHGWMFDWNLHNYYTCYGAYPNCEDVDDHDDDDCDDGYC</sequence>
<reference evidence="3" key="1">
    <citation type="journal article" date="2012" name="PLoS Genet.">
        <title>The genomes of the fungal plant pathogens Cladosporium fulvum and Dothistroma septosporum reveal adaptation to different hosts and lifestyles but also signatures of common ancestry.</title>
        <authorList>
            <person name="de Wit P.J.G.M."/>
            <person name="van der Burgt A."/>
            <person name="Oekmen B."/>
            <person name="Stergiopoulos I."/>
            <person name="Abd-Elsalam K.A."/>
            <person name="Aerts A.L."/>
            <person name="Bahkali A.H."/>
            <person name="Beenen H.G."/>
            <person name="Chettri P."/>
            <person name="Cox M.P."/>
            <person name="Datema E."/>
            <person name="de Vries R.P."/>
            <person name="Dhillon B."/>
            <person name="Ganley A.R."/>
            <person name="Griffiths S.A."/>
            <person name="Guo Y."/>
            <person name="Hamelin R.C."/>
            <person name="Henrissat B."/>
            <person name="Kabir M.S."/>
            <person name="Jashni M.K."/>
            <person name="Kema G."/>
            <person name="Klaubauf S."/>
            <person name="Lapidus A."/>
            <person name="Levasseur A."/>
            <person name="Lindquist E."/>
            <person name="Mehrabi R."/>
            <person name="Ohm R.A."/>
            <person name="Owen T.J."/>
            <person name="Salamov A."/>
            <person name="Schwelm A."/>
            <person name="Schijlen E."/>
            <person name="Sun H."/>
            <person name="van den Burg H.A."/>
            <person name="van Ham R.C.H.J."/>
            <person name="Zhang S."/>
            <person name="Goodwin S.B."/>
            <person name="Grigoriev I.V."/>
            <person name="Collemare J."/>
            <person name="Bradshaw R.E."/>
        </authorList>
    </citation>
    <scope>NUCLEOTIDE SEQUENCE [LARGE SCALE GENOMIC DNA]</scope>
    <source>
        <strain evidence="3">NZE10 / CBS 128990</strain>
    </source>
</reference>
<protein>
    <submittedName>
        <fullName evidence="2">Uncharacterized protein</fullName>
    </submittedName>
</protein>
<name>N1PJP5_DOTSN</name>
<dbReference type="AlphaFoldDB" id="N1PJP5"/>
<keyword evidence="3" id="KW-1185">Reference proteome</keyword>
<accession>N1PJP5</accession>
<proteinExistence type="predicted"/>
<dbReference type="HOGENOM" id="CLU_1004817_0_0_1"/>
<evidence type="ECO:0000256" key="1">
    <source>
        <dbReference type="SAM" id="MobiDB-lite"/>
    </source>
</evidence>